<dbReference type="CAZy" id="GT20">
    <property type="family name" value="Glycosyltransferase Family 20"/>
</dbReference>
<dbReference type="EMBL" id="BA000011">
    <property type="protein sequence ID" value="BAB60419.1"/>
    <property type="molecule type" value="Genomic_DNA"/>
</dbReference>
<dbReference type="GO" id="GO:0003825">
    <property type="term" value="F:alpha,alpha-trehalose-phosphate synthase (UDP-forming) activity"/>
    <property type="evidence" value="ECO:0007669"/>
    <property type="project" value="TreeGrafter"/>
</dbReference>
<protein>
    <submittedName>
        <fullName evidence="1">Alpha, alpha-trehalose-phosphate synthase</fullName>
    </submittedName>
</protein>
<dbReference type="GO" id="GO:0005992">
    <property type="term" value="P:trehalose biosynthetic process"/>
    <property type="evidence" value="ECO:0007669"/>
    <property type="project" value="InterPro"/>
</dbReference>
<dbReference type="STRING" id="273116.gene:9382084"/>
<accession>Q978Y7</accession>
<dbReference type="PaxDb" id="273116-14325516"/>
<dbReference type="SUPFAM" id="SSF53756">
    <property type="entry name" value="UDP-Glycosyltransferase/glycogen phosphorylase"/>
    <property type="match status" value="1"/>
</dbReference>
<dbReference type="PhylomeDB" id="Q978Y7"/>
<gene>
    <name evidence="1" type="ORF">TVG1319114</name>
</gene>
<dbReference type="InterPro" id="IPR001830">
    <property type="entry name" value="Glyco_trans_20"/>
</dbReference>
<dbReference type="AlphaFoldDB" id="Q978Y7"/>
<dbReference type="PANTHER" id="PTHR10788:SF106">
    <property type="entry name" value="BCDNA.GH08860"/>
    <property type="match status" value="1"/>
</dbReference>
<keyword evidence="2" id="KW-1185">Reference proteome</keyword>
<dbReference type="PANTHER" id="PTHR10788">
    <property type="entry name" value="TREHALOSE-6-PHOSPHATE SYNTHASE"/>
    <property type="match status" value="1"/>
</dbReference>
<proteinExistence type="predicted"/>
<dbReference type="GO" id="GO:0005829">
    <property type="term" value="C:cytosol"/>
    <property type="evidence" value="ECO:0007669"/>
    <property type="project" value="TreeGrafter"/>
</dbReference>
<dbReference type="eggNOG" id="arCOG02831">
    <property type="taxonomic scope" value="Archaea"/>
</dbReference>
<dbReference type="KEGG" id="tvo:TVG1319114"/>
<evidence type="ECO:0000313" key="2">
    <source>
        <dbReference type="Proteomes" id="UP000001017"/>
    </source>
</evidence>
<reference evidence="1 2" key="1">
    <citation type="journal article" date="1999" name="Proc. Jpn. Acad.">
        <title>Determination of the complete genomic DNA sequence of Thermoplasma volvanium GSS1.</title>
        <authorList>
            <person name="Kawashima T."/>
            <person name="Yamamoto Y."/>
            <person name="Aramaki H."/>
            <person name="Nunoshiba T."/>
            <person name="Kawamoto T."/>
            <person name="Watanabe K."/>
            <person name="Yamazaki M."/>
            <person name="Kanehori K."/>
            <person name="Amano N."/>
            <person name="Ohya Y."/>
            <person name="Makino K."/>
            <person name="Suzuki M."/>
        </authorList>
    </citation>
    <scope>NUCLEOTIDE SEQUENCE [LARGE SCALE GENOMIC DNA]</scope>
    <source>
        <strain evidence="2">ATCC 51530 / DSM 4299 / JCM 9571 / NBRC 15438 / GSS1</strain>
    </source>
</reference>
<organism evidence="1 2">
    <name type="scientific">Thermoplasma volcanium (strain ATCC 51530 / DSM 4299 / JCM 9571 / NBRC 15438 / GSS1)</name>
    <dbReference type="NCBI Taxonomy" id="273116"/>
    <lineage>
        <taxon>Archaea</taxon>
        <taxon>Methanobacteriati</taxon>
        <taxon>Thermoplasmatota</taxon>
        <taxon>Thermoplasmata</taxon>
        <taxon>Thermoplasmatales</taxon>
        <taxon>Thermoplasmataceae</taxon>
        <taxon>Thermoplasma</taxon>
    </lineage>
</organism>
<dbReference type="GO" id="GO:0004805">
    <property type="term" value="F:trehalose-phosphatase activity"/>
    <property type="evidence" value="ECO:0007669"/>
    <property type="project" value="TreeGrafter"/>
</dbReference>
<dbReference type="CDD" id="cd03788">
    <property type="entry name" value="GT20_TPS"/>
    <property type="match status" value="1"/>
</dbReference>
<dbReference type="HOGENOM" id="CLU_002351_7_1_2"/>
<reference evidence="1 2" key="2">
    <citation type="journal article" date="2000" name="Proc. Natl. Acad. Sci. U.S.A.">
        <title>Archaeal adaptation to higher temperatures revealed by genomic sequence of Thermoplasma volcanium.</title>
        <authorList>
            <person name="Kawashima T."/>
            <person name="Amano N."/>
            <person name="Koike H."/>
            <person name="Makino S."/>
            <person name="Higuchi S."/>
            <person name="Kawashima-Ohya Y."/>
            <person name="Watanabe K."/>
            <person name="Yamazaki M."/>
            <person name="Kanehori K."/>
            <person name="Kawamoto T."/>
            <person name="Nunoshiba T."/>
            <person name="Yamamoto Y."/>
            <person name="Aramaki H."/>
            <person name="Makino K."/>
            <person name="Suzuki M."/>
        </authorList>
    </citation>
    <scope>NUCLEOTIDE SEQUENCE [LARGE SCALE GENOMIC DNA]</scope>
    <source>
        <strain evidence="2">ATCC 51530 / DSM 4299 / JCM 9571 / NBRC 15438 / GSS1</strain>
    </source>
</reference>
<sequence length="447" mass="51999">MMRYVIASSRCPFSHDVVMGRELVKENVGGVATALKRAISKHGGTWICWGDGKADNRYVNEDVGTYKIKRIILTPQEKRGYYDMYSNRTLWPLFHYFRERVQYTDNGYETYRKVNEKFAEEILNNTSQEDIVWVHDYQLSLVPGILRQKGLKNRIIFTWHIPWVSREMFETLTESDEIKESVGSADFITFHTDLYRKNFESLFENRKHGKSIAVPLGIDYRYFEKAKSSQIKSYALKDKIMLFSIDRLDYTKGLTNRVLSIERLIRNHPETSGKFVYVMIVTPSRTSVSDYVSMKRELEMNIGRVNGEFGTISWMPILYMYRKISDHSLVSYYKSADIALITPLIDGLNLVSKEFIASTEKGILVLSKFAGASNCLRGALIVNPNSPDEVADAIYKAMNMERKEADERLLKMKAIVKARDTDWWIKRIYRLAIAKEHDRRVTNNRIE</sequence>
<name>Q978Y7_THEVO</name>
<dbReference type="Proteomes" id="UP000001017">
    <property type="component" value="Chromosome"/>
</dbReference>
<dbReference type="Gene3D" id="3.40.50.2000">
    <property type="entry name" value="Glycogen Phosphorylase B"/>
    <property type="match status" value="2"/>
</dbReference>
<evidence type="ECO:0000313" key="1">
    <source>
        <dbReference type="EMBL" id="BAB60419.1"/>
    </source>
</evidence>
<dbReference type="Pfam" id="PF00982">
    <property type="entry name" value="Glyco_transf_20"/>
    <property type="match status" value="1"/>
</dbReference>